<accession>A0A2A7MLI7</accession>
<feature type="domain" description="DnaB/C C-terminal" evidence="3">
    <location>
        <begin position="454"/>
        <end position="504"/>
    </location>
</feature>
<dbReference type="NCBIfam" id="TIGR01714">
    <property type="entry name" value="phage_rep_org_N"/>
    <property type="match status" value="1"/>
</dbReference>
<sequence length="555" mass="63586">MGEGKWIKTYVNSYDDTPSKMIDARDDRDVIHYIRGRLNALAGKVNRNGELYMTETKPYTIKTLAIEFNRDFEVVKEAVKVLKSLEVIEITEDRVLKISDWEIDQNIEGLERIRKQTSERVARHRAAKKANEYNKLVEEEKKPELPKRSKEDSKGNYEGSKQKLIKDQGCLDEKDTLDDQLDCIDELNYGCDNNVESNASCNGEELNNIEDNIINNNNSENEVHYINEIRDLSSVIDNIDSNNQMLSKDKAENTNDNDSKCNVTVTQQNKRRGKKRSKKKDKRESKKKDNSSLIEFSCDSNNFEISDDNGEDLFCESFISEDSGFEGHMENDDDADSNVTIFFDVSENYDNNERVVNDFDTSESDEINEQSVTSFKITGISCSEEEQSIKCLEFYNYNVKSDSGQEVDRFEGFYDVNNSEGSVSGFKTSDSAYKSEESAKLLFKYCNTVSENFPENITLNSLKYAINTYTEKYVKMAIDKSMEAGKFNMAYINGILKNWKREGYPNEDSKGESINGTNSYGKGNIQDTGKFEGFKPKEPRKLTEEERKSAEKNLI</sequence>
<evidence type="ECO:0000313" key="6">
    <source>
        <dbReference type="Proteomes" id="UP000220840"/>
    </source>
</evidence>
<dbReference type="STRING" id="137838.GCA_001458595_04086"/>
<gene>
    <name evidence="5" type="ORF">CQ394_12980</name>
</gene>
<dbReference type="InterPro" id="IPR034829">
    <property type="entry name" value="DnaD-like_sf"/>
</dbReference>
<dbReference type="EMBL" id="PDCJ01000001">
    <property type="protein sequence ID" value="PEG32565.1"/>
    <property type="molecule type" value="Genomic_DNA"/>
</dbReference>
<dbReference type="OrthoDB" id="1652900at2"/>
<feature type="compositionally biased region" description="Basic residues" evidence="2">
    <location>
        <begin position="269"/>
        <end position="281"/>
    </location>
</feature>
<reference evidence="5 6" key="1">
    <citation type="submission" date="2017-10" db="EMBL/GenBank/DDBJ databases">
        <title>Effective Description of Clostridium neonatale sp. nov. linked to necrotizing enterocolitis in neonates and a clarification of species assignable to the genus Clostridium (Prazmowski 1880) emend. Lawson and Rainey 2016.</title>
        <authorList>
            <person name="Bernard K."/>
            <person name="Burdz T."/>
            <person name="Wiebe D."/>
            <person name="Balcewich B."/>
            <person name="Alfa M."/>
            <person name="Bernier A.-M."/>
        </authorList>
    </citation>
    <scope>NUCLEOTIDE SEQUENCE [LARGE SCALE GENOMIC DNA]</scope>
    <source>
        <strain evidence="5 6">LCDC99A005</strain>
    </source>
</reference>
<name>A0A2A7MLI7_9CLOT</name>
<comment type="similarity">
    <text evidence="1">Belongs to the DnaB/DnaD family.</text>
</comment>
<keyword evidence="6" id="KW-1185">Reference proteome</keyword>
<dbReference type="NCBIfam" id="TIGR01446">
    <property type="entry name" value="DnaD_dom"/>
    <property type="match status" value="1"/>
</dbReference>
<dbReference type="Pfam" id="PF09681">
    <property type="entry name" value="Phage_rep_org_N"/>
    <property type="match status" value="1"/>
</dbReference>
<evidence type="ECO:0000259" key="3">
    <source>
        <dbReference type="Pfam" id="PF07261"/>
    </source>
</evidence>
<feature type="compositionally biased region" description="Polar residues" evidence="2">
    <location>
        <begin position="512"/>
        <end position="527"/>
    </location>
</feature>
<dbReference type="AlphaFoldDB" id="A0A2A7MLI7"/>
<dbReference type="InterPro" id="IPR053162">
    <property type="entry name" value="DnaD"/>
</dbReference>
<evidence type="ECO:0000259" key="4">
    <source>
        <dbReference type="Pfam" id="PF09681"/>
    </source>
</evidence>
<comment type="caution">
    <text evidence="5">The sequence shown here is derived from an EMBL/GenBank/DDBJ whole genome shotgun (WGS) entry which is preliminary data.</text>
</comment>
<dbReference type="Gene3D" id="1.10.10.630">
    <property type="entry name" value="DnaD domain-like"/>
    <property type="match status" value="1"/>
</dbReference>
<proteinExistence type="inferred from homology"/>
<protein>
    <recommendedName>
        <fullName evidence="7">DnaD domain protein</fullName>
    </recommendedName>
</protein>
<dbReference type="PANTHER" id="PTHR37293:SF7">
    <property type="entry name" value="HYPOTHETICAL PHAGE PROTEIN"/>
    <property type="match status" value="1"/>
</dbReference>
<dbReference type="InterPro" id="IPR010056">
    <property type="entry name" value="Phage_rep_org__N"/>
</dbReference>
<dbReference type="SUPFAM" id="SSF158499">
    <property type="entry name" value="DnaD domain-like"/>
    <property type="match status" value="1"/>
</dbReference>
<evidence type="ECO:0000256" key="2">
    <source>
        <dbReference type="SAM" id="MobiDB-lite"/>
    </source>
</evidence>
<evidence type="ECO:0008006" key="7">
    <source>
        <dbReference type="Google" id="ProtNLM"/>
    </source>
</evidence>
<feature type="compositionally biased region" description="Basic and acidic residues" evidence="2">
    <location>
        <begin position="529"/>
        <end position="555"/>
    </location>
</feature>
<feature type="region of interest" description="Disordered" evidence="2">
    <location>
        <begin position="248"/>
        <end position="288"/>
    </location>
</feature>
<dbReference type="Pfam" id="PF07261">
    <property type="entry name" value="DnaB_2"/>
    <property type="match status" value="1"/>
</dbReference>
<evidence type="ECO:0000256" key="1">
    <source>
        <dbReference type="ARBA" id="ARBA00093462"/>
    </source>
</evidence>
<feature type="region of interest" description="Disordered" evidence="2">
    <location>
        <begin position="506"/>
        <end position="555"/>
    </location>
</feature>
<dbReference type="InterPro" id="IPR006343">
    <property type="entry name" value="DnaB/C_C"/>
</dbReference>
<dbReference type="PANTHER" id="PTHR37293">
    <property type="entry name" value="PHAGE REPLICATION PROTEIN-RELATED"/>
    <property type="match status" value="1"/>
</dbReference>
<feature type="domain" description="Phage replisome organiser N-terminal" evidence="4">
    <location>
        <begin position="6"/>
        <end position="125"/>
    </location>
</feature>
<dbReference type="RefSeq" id="WP_058296707.1">
    <property type="nucleotide sequence ID" value="NZ_CAMTCQ010000098.1"/>
</dbReference>
<evidence type="ECO:0000313" key="5">
    <source>
        <dbReference type="EMBL" id="PEG32565.1"/>
    </source>
</evidence>
<feature type="compositionally biased region" description="Basic and acidic residues" evidence="2">
    <location>
        <begin position="248"/>
        <end position="259"/>
    </location>
</feature>
<feature type="region of interest" description="Disordered" evidence="2">
    <location>
        <begin position="139"/>
        <end position="160"/>
    </location>
</feature>
<dbReference type="Proteomes" id="UP000220840">
    <property type="component" value="Unassembled WGS sequence"/>
</dbReference>
<organism evidence="5 6">
    <name type="scientific">Clostridium neonatale</name>
    <dbReference type="NCBI Taxonomy" id="137838"/>
    <lineage>
        <taxon>Bacteria</taxon>
        <taxon>Bacillati</taxon>
        <taxon>Bacillota</taxon>
        <taxon>Clostridia</taxon>
        <taxon>Eubacteriales</taxon>
        <taxon>Clostridiaceae</taxon>
        <taxon>Clostridium</taxon>
    </lineage>
</organism>